<dbReference type="EMBL" id="MBRJ01000079">
    <property type="protein sequence ID" value="OHX38832.1"/>
    <property type="molecule type" value="Genomic_DNA"/>
</dbReference>
<comment type="caution">
    <text evidence="1">The sequence shown here is derived from an EMBL/GenBank/DDBJ whole genome shotgun (WGS) entry which is preliminary data.</text>
</comment>
<dbReference type="Pfam" id="PF10665">
    <property type="entry name" value="Minor_capsid_1"/>
    <property type="match status" value="1"/>
</dbReference>
<reference evidence="1 2" key="1">
    <citation type="submission" date="2016-07" db="EMBL/GenBank/DDBJ databases">
        <title>Bacillus oceanisediminis whole genome.</title>
        <authorList>
            <person name="Pal Y."/>
            <person name="Verma A."/>
            <person name="Mual P."/>
            <person name="Srinivasan K."/>
        </authorList>
    </citation>
    <scope>NUCLEOTIDE SEQUENCE [LARGE SCALE GENOMIC DNA]</scope>
    <source>
        <strain evidence="1 2">Bhandara28</strain>
    </source>
</reference>
<dbReference type="InterPro" id="IPR019612">
    <property type="entry name" value="Minor_capsid_put"/>
</dbReference>
<evidence type="ECO:0000313" key="1">
    <source>
        <dbReference type="EMBL" id="OHX38832.1"/>
    </source>
</evidence>
<organism evidence="1 2">
    <name type="scientific">Cytobacillus oceanisediminis</name>
    <dbReference type="NCBI Taxonomy" id="665099"/>
    <lineage>
        <taxon>Bacteria</taxon>
        <taxon>Bacillati</taxon>
        <taxon>Bacillota</taxon>
        <taxon>Bacilli</taxon>
        <taxon>Bacillales</taxon>
        <taxon>Bacillaceae</taxon>
        <taxon>Cytobacillus</taxon>
    </lineage>
</organism>
<accession>A0ABX3CJS0</accession>
<name>A0ABX3CJS0_9BACI</name>
<dbReference type="Proteomes" id="UP000180194">
    <property type="component" value="Unassembled WGS sequence"/>
</dbReference>
<dbReference type="RefSeq" id="WP_071160377.1">
    <property type="nucleotide sequence ID" value="NZ_MBRJ01000079.1"/>
</dbReference>
<gene>
    <name evidence="1" type="ORF">BBV17_04810</name>
</gene>
<evidence type="ECO:0000313" key="2">
    <source>
        <dbReference type="Proteomes" id="UP000180194"/>
    </source>
</evidence>
<sequence>MLRIRPIPRNLLIHEATYEQFEENGRYGETYLPAVTLKNIRINFEKSFNRSTDTESKNVKALMFFDRRNSSAKGEFEFKEKSKVTFQGVTMQVQRVNPLYTDTLHHYEVELI</sequence>
<keyword evidence="2" id="KW-1185">Reference proteome</keyword>
<proteinExistence type="predicted"/>
<protein>
    <submittedName>
        <fullName evidence="1">Minor capsid protein</fullName>
    </submittedName>
</protein>